<keyword evidence="3" id="KW-1185">Reference proteome</keyword>
<dbReference type="SUPFAM" id="SSF52743">
    <property type="entry name" value="Subtilisin-like"/>
    <property type="match status" value="1"/>
</dbReference>
<reference evidence="2 3" key="1">
    <citation type="journal article" date="2021" name="Nat. Commun.">
        <title>Genetic determinants of endophytism in the Arabidopsis root mycobiome.</title>
        <authorList>
            <person name="Mesny F."/>
            <person name="Miyauchi S."/>
            <person name="Thiergart T."/>
            <person name="Pickel B."/>
            <person name="Atanasova L."/>
            <person name="Karlsson M."/>
            <person name="Huettel B."/>
            <person name="Barry K.W."/>
            <person name="Haridas S."/>
            <person name="Chen C."/>
            <person name="Bauer D."/>
            <person name="Andreopoulos W."/>
            <person name="Pangilinan J."/>
            <person name="LaButti K."/>
            <person name="Riley R."/>
            <person name="Lipzen A."/>
            <person name="Clum A."/>
            <person name="Drula E."/>
            <person name="Henrissat B."/>
            <person name="Kohler A."/>
            <person name="Grigoriev I.V."/>
            <person name="Martin F.M."/>
            <person name="Hacquard S."/>
        </authorList>
    </citation>
    <scope>NUCLEOTIDE SEQUENCE [LARGE SCALE GENOMIC DNA]</scope>
    <source>
        <strain evidence="2 3">MPI-CAGE-CH-0241</strain>
    </source>
</reference>
<dbReference type="Gene3D" id="3.40.50.200">
    <property type="entry name" value="Peptidase S8/S53 domain"/>
    <property type="match status" value="1"/>
</dbReference>
<accession>A0A9P9AK35</accession>
<dbReference type="Proteomes" id="UP000777438">
    <property type="component" value="Unassembled WGS sequence"/>
</dbReference>
<feature type="domain" description="Peptidase S8/S53" evidence="1">
    <location>
        <begin position="44"/>
        <end position="155"/>
    </location>
</feature>
<comment type="caution">
    <text evidence="2">The sequence shown here is derived from an EMBL/GenBank/DDBJ whole genome shotgun (WGS) entry which is preliminary data.</text>
</comment>
<proteinExistence type="predicted"/>
<dbReference type="InterPro" id="IPR000209">
    <property type="entry name" value="Peptidase_S8/S53_dom"/>
</dbReference>
<dbReference type="GO" id="GO:0004252">
    <property type="term" value="F:serine-type endopeptidase activity"/>
    <property type="evidence" value="ECO:0007669"/>
    <property type="project" value="InterPro"/>
</dbReference>
<evidence type="ECO:0000313" key="3">
    <source>
        <dbReference type="Proteomes" id="UP000777438"/>
    </source>
</evidence>
<dbReference type="Pfam" id="PF00082">
    <property type="entry name" value="Peptidase_S8"/>
    <property type="match status" value="1"/>
</dbReference>
<sequence length="180" mass="19951">MSFFYNFPHKTGGTNGGKKIETDFNSMIPTVPEDAHTGPDLRRVRVALIDDGVEMFNKGMHRLQSRFQGRSFDTMPDGPSPIYSSVSRHGTFMSKSILRVCPFAAIVPYQLKVTPDSTSKLLRPEPRSAAQAIRAAIHDGVDIISMSWTIRKDGSKSDHFGMDELRNVVHKARTAGQKSG</sequence>
<dbReference type="InterPro" id="IPR036852">
    <property type="entry name" value="Peptidase_S8/S53_dom_sf"/>
</dbReference>
<name>A0A9P9AK35_9HYPO</name>
<dbReference type="OrthoDB" id="5093543at2759"/>
<evidence type="ECO:0000259" key="1">
    <source>
        <dbReference type="Pfam" id="PF00082"/>
    </source>
</evidence>
<dbReference type="EMBL" id="JAGPYM010000035">
    <property type="protein sequence ID" value="KAH6876440.1"/>
    <property type="molecule type" value="Genomic_DNA"/>
</dbReference>
<dbReference type="AlphaFoldDB" id="A0A9P9AK35"/>
<organism evidence="2 3">
    <name type="scientific">Thelonectria olida</name>
    <dbReference type="NCBI Taxonomy" id="1576542"/>
    <lineage>
        <taxon>Eukaryota</taxon>
        <taxon>Fungi</taxon>
        <taxon>Dikarya</taxon>
        <taxon>Ascomycota</taxon>
        <taxon>Pezizomycotina</taxon>
        <taxon>Sordariomycetes</taxon>
        <taxon>Hypocreomycetidae</taxon>
        <taxon>Hypocreales</taxon>
        <taxon>Nectriaceae</taxon>
        <taxon>Thelonectria</taxon>
    </lineage>
</organism>
<evidence type="ECO:0000313" key="2">
    <source>
        <dbReference type="EMBL" id="KAH6876440.1"/>
    </source>
</evidence>
<protein>
    <recommendedName>
        <fullName evidence="1">Peptidase S8/S53 domain-containing protein</fullName>
    </recommendedName>
</protein>
<gene>
    <name evidence="2" type="ORF">B0T10DRAFT_566978</name>
</gene>
<dbReference type="GO" id="GO:0006508">
    <property type="term" value="P:proteolysis"/>
    <property type="evidence" value="ECO:0007669"/>
    <property type="project" value="InterPro"/>
</dbReference>